<protein>
    <submittedName>
        <fullName evidence="6">Diacylglycerol/lipid kinase family protein</fullName>
        <ecNumber evidence="6">2.7.1.-</ecNumber>
    </submittedName>
</protein>
<dbReference type="Gene3D" id="2.60.200.40">
    <property type="match status" value="1"/>
</dbReference>
<dbReference type="GeneID" id="81125314"/>
<dbReference type="InterPro" id="IPR005218">
    <property type="entry name" value="Diacylglycerol/lipid_kinase"/>
</dbReference>
<accession>A0ABD5W8N9</accession>
<dbReference type="InterPro" id="IPR050187">
    <property type="entry name" value="Lipid_Phosphate_FormReg"/>
</dbReference>
<comment type="caution">
    <text evidence="6">The sequence shown here is derived from an EMBL/GenBank/DDBJ whole genome shotgun (WGS) entry which is preliminary data.</text>
</comment>
<keyword evidence="7" id="KW-1185">Reference proteome</keyword>
<dbReference type="InterPro" id="IPR017438">
    <property type="entry name" value="ATP-NAD_kinase_N"/>
</dbReference>
<evidence type="ECO:0000256" key="3">
    <source>
        <dbReference type="ARBA" id="ARBA00022777"/>
    </source>
</evidence>
<dbReference type="SUPFAM" id="SSF111331">
    <property type="entry name" value="NAD kinase/diacylglycerol kinase-like"/>
    <property type="match status" value="1"/>
</dbReference>
<keyword evidence="3 6" id="KW-0418">Kinase</keyword>
<proteinExistence type="predicted"/>
<dbReference type="PANTHER" id="PTHR12358:SF54">
    <property type="entry name" value="SPHINGOSINE KINASE RELATED PROTEIN"/>
    <property type="match status" value="1"/>
</dbReference>
<dbReference type="InterPro" id="IPR045540">
    <property type="entry name" value="YegS/DAGK_C"/>
</dbReference>
<dbReference type="Gene3D" id="3.40.50.10330">
    <property type="entry name" value="Probable inorganic polyphosphate/atp-NAD kinase, domain 1"/>
    <property type="match status" value="1"/>
</dbReference>
<evidence type="ECO:0000256" key="1">
    <source>
        <dbReference type="ARBA" id="ARBA00022679"/>
    </source>
</evidence>
<gene>
    <name evidence="6" type="ORF">ACFQL9_07910</name>
</gene>
<dbReference type="Pfam" id="PF00781">
    <property type="entry name" value="DAGK_cat"/>
    <property type="match status" value="1"/>
</dbReference>
<feature type="domain" description="DAGKc" evidence="5">
    <location>
        <begin position="1"/>
        <end position="125"/>
    </location>
</feature>
<sequence length="316" mass="34015">MRVLVRNPRSGDGKRSARAADIAADRGYDVRHSAASGDTYDLAREAVADGADLVAAAGGDGTLNDVVRGVDDEGALDDVTVGVVPAGTGNDFADNVGIRGVDHAFDLLESGERRRIDLGSVDLPQGPGSDHDDSLPPRPFLNSCVGGLTAESSARTTRESKRRLGVLAYVVATLSHSRDFEGVELEVRAGPDRDPVWEGTAAMLLVGNGRRFPGEERRQANMEDGKLNVVVVEDAPAYDYLARGALDKFLRRGASHLTRLKVPSLVVDAAKPRQFSLDGELVERRHVEFACRPRAMEFVVGEAYDPHPQENPPDVR</sequence>
<dbReference type="Proteomes" id="UP001596461">
    <property type="component" value="Unassembled WGS sequence"/>
</dbReference>
<dbReference type="AlphaFoldDB" id="A0ABD5W8N9"/>
<dbReference type="PANTHER" id="PTHR12358">
    <property type="entry name" value="SPHINGOSINE KINASE"/>
    <property type="match status" value="1"/>
</dbReference>
<evidence type="ECO:0000259" key="5">
    <source>
        <dbReference type="PROSITE" id="PS50146"/>
    </source>
</evidence>
<dbReference type="InterPro" id="IPR001206">
    <property type="entry name" value="Diacylglycerol_kinase_cat_dom"/>
</dbReference>
<dbReference type="NCBIfam" id="TIGR00147">
    <property type="entry name" value="YegS/Rv2252/BmrU family lipid kinase"/>
    <property type="match status" value="1"/>
</dbReference>
<name>A0ABD5W8N9_9EURY</name>
<keyword evidence="1 6" id="KW-0808">Transferase</keyword>
<dbReference type="EC" id="2.7.1.-" evidence="6"/>
<reference evidence="6 7" key="1">
    <citation type="journal article" date="2019" name="Int. J. Syst. Evol. Microbiol.">
        <title>The Global Catalogue of Microorganisms (GCM) 10K type strain sequencing project: providing services to taxonomists for standard genome sequencing and annotation.</title>
        <authorList>
            <consortium name="The Broad Institute Genomics Platform"/>
            <consortium name="The Broad Institute Genome Sequencing Center for Infectious Disease"/>
            <person name="Wu L."/>
            <person name="Ma J."/>
        </authorList>
    </citation>
    <scope>NUCLEOTIDE SEQUENCE [LARGE SCALE GENOMIC DNA]</scope>
    <source>
        <strain evidence="6 7">DT31</strain>
    </source>
</reference>
<keyword evidence="2" id="KW-0547">Nucleotide-binding</keyword>
<organism evidence="6 7">
    <name type="scientific">Halobaculum lipolyticum</name>
    <dbReference type="NCBI Taxonomy" id="3032001"/>
    <lineage>
        <taxon>Archaea</taxon>
        <taxon>Methanobacteriati</taxon>
        <taxon>Methanobacteriota</taxon>
        <taxon>Stenosarchaea group</taxon>
        <taxon>Halobacteria</taxon>
        <taxon>Halobacteriales</taxon>
        <taxon>Haloferacaceae</taxon>
        <taxon>Halobaculum</taxon>
    </lineage>
</organism>
<evidence type="ECO:0000313" key="6">
    <source>
        <dbReference type="EMBL" id="MFC7069562.1"/>
    </source>
</evidence>
<dbReference type="InterPro" id="IPR016064">
    <property type="entry name" value="NAD/diacylglycerol_kinase_sf"/>
</dbReference>
<dbReference type="PROSITE" id="PS50146">
    <property type="entry name" value="DAGK"/>
    <property type="match status" value="1"/>
</dbReference>
<evidence type="ECO:0000313" key="7">
    <source>
        <dbReference type="Proteomes" id="UP001596461"/>
    </source>
</evidence>
<dbReference type="RefSeq" id="WP_284030481.1">
    <property type="nucleotide sequence ID" value="NZ_CP126154.1"/>
</dbReference>
<dbReference type="Pfam" id="PF19279">
    <property type="entry name" value="YegS_C"/>
    <property type="match status" value="1"/>
</dbReference>
<evidence type="ECO:0000256" key="4">
    <source>
        <dbReference type="ARBA" id="ARBA00022840"/>
    </source>
</evidence>
<keyword evidence="4" id="KW-0067">ATP-binding</keyword>
<dbReference type="EMBL" id="JBHTAH010000005">
    <property type="protein sequence ID" value="MFC7069562.1"/>
    <property type="molecule type" value="Genomic_DNA"/>
</dbReference>
<dbReference type="GO" id="GO:0005524">
    <property type="term" value="F:ATP binding"/>
    <property type="evidence" value="ECO:0007669"/>
    <property type="project" value="UniProtKB-KW"/>
</dbReference>
<evidence type="ECO:0000256" key="2">
    <source>
        <dbReference type="ARBA" id="ARBA00022741"/>
    </source>
</evidence>
<dbReference type="GO" id="GO:0016301">
    <property type="term" value="F:kinase activity"/>
    <property type="evidence" value="ECO:0007669"/>
    <property type="project" value="UniProtKB-KW"/>
</dbReference>